<dbReference type="RefSeq" id="WP_212325340.1">
    <property type="nucleotide sequence ID" value="NZ_AP024463.1"/>
</dbReference>
<protein>
    <submittedName>
        <fullName evidence="3">Uncharacterized protein</fullName>
    </submittedName>
</protein>
<sequence length="226" mass="24212">MTTHPIPPPQATPPGTPVSGGPAPSSPAPGLQPGVTPAVKEIATLPPLPVLRQEVPLSKRTGEPPRPWSTLVALVLFCLAAAAIAVVYGRHWWLAVHPSSYPASANLVQWVSPDPGKWLSLTLEGVLALVVVLVAGACAVAGYQAWIGWSWSRPIAITALALTVVAMLLFDLWALPGAALALLGTVFVFWPDTTRYLRYCKAHRASSQETYQTPGNIFYGRLPRFR</sequence>
<name>A0ABX7Y717_9ACTN</name>
<feature type="transmembrane region" description="Helical" evidence="2">
    <location>
        <begin position="118"/>
        <end position="143"/>
    </location>
</feature>
<keyword evidence="2" id="KW-0472">Membrane</keyword>
<reference evidence="3 4" key="1">
    <citation type="submission" date="2021-03" db="EMBL/GenBank/DDBJ databases">
        <title>Human Oral Microbial Genomes.</title>
        <authorList>
            <person name="Johnston C.D."/>
            <person name="Chen T."/>
            <person name="Dewhirst F.E."/>
        </authorList>
    </citation>
    <scope>NUCLEOTIDE SEQUENCE [LARGE SCALE GENOMIC DNA]</scope>
    <source>
        <strain evidence="3 4">DSMZ 100122</strain>
    </source>
</reference>
<organism evidence="3 4">
    <name type="scientific">Arachnia rubra</name>
    <dbReference type="NCBI Taxonomy" id="1547448"/>
    <lineage>
        <taxon>Bacteria</taxon>
        <taxon>Bacillati</taxon>
        <taxon>Actinomycetota</taxon>
        <taxon>Actinomycetes</taxon>
        <taxon>Propionibacteriales</taxon>
        <taxon>Propionibacteriaceae</taxon>
        <taxon>Arachnia</taxon>
    </lineage>
</organism>
<evidence type="ECO:0000256" key="1">
    <source>
        <dbReference type="SAM" id="MobiDB-lite"/>
    </source>
</evidence>
<proteinExistence type="predicted"/>
<keyword evidence="2" id="KW-1133">Transmembrane helix</keyword>
<feature type="transmembrane region" description="Helical" evidence="2">
    <location>
        <begin position="68"/>
        <end position="88"/>
    </location>
</feature>
<gene>
    <name evidence="3" type="ORF">J5A65_03400</name>
</gene>
<dbReference type="Proteomes" id="UP000678513">
    <property type="component" value="Chromosome"/>
</dbReference>
<feature type="region of interest" description="Disordered" evidence="1">
    <location>
        <begin position="1"/>
        <end position="35"/>
    </location>
</feature>
<feature type="compositionally biased region" description="Pro residues" evidence="1">
    <location>
        <begin position="1"/>
        <end position="16"/>
    </location>
</feature>
<feature type="transmembrane region" description="Helical" evidence="2">
    <location>
        <begin position="179"/>
        <end position="197"/>
    </location>
</feature>
<evidence type="ECO:0000313" key="3">
    <source>
        <dbReference type="EMBL" id="QUC08796.1"/>
    </source>
</evidence>
<evidence type="ECO:0000256" key="2">
    <source>
        <dbReference type="SAM" id="Phobius"/>
    </source>
</evidence>
<keyword evidence="2" id="KW-0812">Transmembrane</keyword>
<keyword evidence="4" id="KW-1185">Reference proteome</keyword>
<accession>A0ABX7Y717</accession>
<dbReference type="EMBL" id="CP072384">
    <property type="protein sequence ID" value="QUC08796.1"/>
    <property type="molecule type" value="Genomic_DNA"/>
</dbReference>
<evidence type="ECO:0000313" key="4">
    <source>
        <dbReference type="Proteomes" id="UP000678513"/>
    </source>
</evidence>